<dbReference type="InterPro" id="IPR041796">
    <property type="entry name" value="Mre11_N"/>
</dbReference>
<keyword evidence="4" id="KW-1185">Reference proteome</keyword>
<dbReference type="InterPro" id="IPR050535">
    <property type="entry name" value="DNA_Repair-Maintenance_Comp"/>
</dbReference>
<dbReference type="InterPro" id="IPR004843">
    <property type="entry name" value="Calcineurin-like_PHP"/>
</dbReference>
<evidence type="ECO:0000256" key="1">
    <source>
        <dbReference type="ARBA" id="ARBA00022801"/>
    </source>
</evidence>
<keyword evidence="1" id="KW-0378">Hydrolase</keyword>
<evidence type="ECO:0000313" key="4">
    <source>
        <dbReference type="Proteomes" id="UP000679179"/>
    </source>
</evidence>
<dbReference type="CDD" id="cd00840">
    <property type="entry name" value="MPP_Mre11_N"/>
    <property type="match status" value="1"/>
</dbReference>
<protein>
    <submittedName>
        <fullName evidence="3">Exonuclease SbcCD subunit D</fullName>
    </submittedName>
</protein>
<feature type="domain" description="Calcineurin-like phosphoesterase" evidence="2">
    <location>
        <begin position="4"/>
        <end position="196"/>
    </location>
</feature>
<dbReference type="Pfam" id="PF00149">
    <property type="entry name" value="Metallophos"/>
    <property type="match status" value="1"/>
</dbReference>
<evidence type="ECO:0000259" key="2">
    <source>
        <dbReference type="Pfam" id="PF00149"/>
    </source>
</evidence>
<dbReference type="EMBL" id="BOPZ01000014">
    <property type="protein sequence ID" value="GIM29180.1"/>
    <property type="molecule type" value="Genomic_DNA"/>
</dbReference>
<name>A0A919RZ26_9CLOT</name>
<gene>
    <name evidence="3" type="ORF">CPJCM30710_18460</name>
</gene>
<dbReference type="PANTHER" id="PTHR30337">
    <property type="entry name" value="COMPONENT OF ATP-DEPENDENT DSDNA EXONUCLEASE"/>
    <property type="match status" value="1"/>
</dbReference>
<dbReference type="Gene3D" id="3.60.21.10">
    <property type="match status" value="1"/>
</dbReference>
<dbReference type="InterPro" id="IPR029052">
    <property type="entry name" value="Metallo-depent_PP-like"/>
</dbReference>
<accession>A0A919RZ26</accession>
<keyword evidence="3" id="KW-0269">Exonuclease</keyword>
<dbReference type="AlphaFoldDB" id="A0A919RZ26"/>
<dbReference type="SUPFAM" id="SSF56300">
    <property type="entry name" value="Metallo-dependent phosphatases"/>
    <property type="match status" value="1"/>
</dbReference>
<dbReference type="Proteomes" id="UP000679179">
    <property type="component" value="Unassembled WGS sequence"/>
</dbReference>
<reference evidence="3" key="1">
    <citation type="submission" date="2021-03" db="EMBL/GenBank/DDBJ databases">
        <title>Taxonomic study of Clostridium polyendosporum from meadow-gley soil under rice.</title>
        <authorList>
            <person name="Kobayashi H."/>
            <person name="Tanizawa Y."/>
            <person name="Yagura M."/>
        </authorList>
    </citation>
    <scope>NUCLEOTIDE SEQUENCE</scope>
    <source>
        <strain evidence="3">JCM 30710</strain>
    </source>
</reference>
<dbReference type="GO" id="GO:0004527">
    <property type="term" value="F:exonuclease activity"/>
    <property type="evidence" value="ECO:0007669"/>
    <property type="project" value="UniProtKB-KW"/>
</dbReference>
<dbReference type="RefSeq" id="WP_212903886.1">
    <property type="nucleotide sequence ID" value="NZ_BOPZ01000014.1"/>
</dbReference>
<keyword evidence="3" id="KW-0540">Nuclease</keyword>
<dbReference type="PANTHER" id="PTHR30337:SF7">
    <property type="entry name" value="PHOSPHOESTERASE"/>
    <property type="match status" value="1"/>
</dbReference>
<organism evidence="3 4">
    <name type="scientific">Clostridium polyendosporum</name>
    <dbReference type="NCBI Taxonomy" id="69208"/>
    <lineage>
        <taxon>Bacteria</taxon>
        <taxon>Bacillati</taxon>
        <taxon>Bacillota</taxon>
        <taxon>Clostridia</taxon>
        <taxon>Eubacteriales</taxon>
        <taxon>Clostridiaceae</taxon>
        <taxon>Clostridium</taxon>
    </lineage>
</organism>
<comment type="caution">
    <text evidence="3">The sequence shown here is derived from an EMBL/GenBank/DDBJ whole genome shotgun (WGS) entry which is preliminary data.</text>
</comment>
<proteinExistence type="predicted"/>
<evidence type="ECO:0000313" key="3">
    <source>
        <dbReference type="EMBL" id="GIM29180.1"/>
    </source>
</evidence>
<sequence length="380" mass="43797">MNKIKILHCGDLHFDTPFSELPHSLAEIKKEELREIFSNIIDFGRKEKVNLIFIAGDLFDNLRVTKSTLDFIRKKFEEIKNIGVFIAAGNHDPFNKKSFYELIEWSENVHIFSDTFEAIEIEEFGTVVYGASFGTSYVKESMLKNFKSEEKHKNLIKLMILHGDVASSEGGNEYNPITIDDIEKCGVDYLALGHRHFFSGIKRAGNTYYAYSGCPEGRGFDETGDKGIILGEIGINYANLSFISVCKRRYFIEQVDVTDCKSYEEIKERILLSIKDNKKEENLYKIVLKGELTEDFIINLDVLQEKLKNYFYFFKMEDNTSLKIDFDELSREFSIKGIYARKLLKSIKEESNEETKKILTLALKLGIQSLSEGDVRLDEN</sequence>